<dbReference type="InterPro" id="IPR032588">
    <property type="entry name" value="Lipase_GDSL_lke"/>
</dbReference>
<dbReference type="InterPro" id="IPR036514">
    <property type="entry name" value="SGNH_hydro_sf"/>
</dbReference>
<dbReference type="InterPro" id="IPR051532">
    <property type="entry name" value="Ester_Hydrolysis_Enzymes"/>
</dbReference>
<dbReference type="GO" id="GO:0004622">
    <property type="term" value="F:phosphatidylcholine lysophospholipase activity"/>
    <property type="evidence" value="ECO:0007669"/>
    <property type="project" value="TreeGrafter"/>
</dbReference>
<dbReference type="RefSeq" id="WP_114614557.1">
    <property type="nucleotide sequence ID" value="NZ_PPTO01000001.1"/>
</dbReference>
<dbReference type="PANTHER" id="PTHR30383:SF5">
    <property type="entry name" value="SGNH HYDROLASE-TYPE ESTERASE DOMAIN-CONTAINING PROTEIN"/>
    <property type="match status" value="1"/>
</dbReference>
<dbReference type="SUPFAM" id="SSF52266">
    <property type="entry name" value="SGNH hydrolase"/>
    <property type="match status" value="1"/>
</dbReference>
<dbReference type="CDD" id="cd00229">
    <property type="entry name" value="SGNH_hydrolase"/>
    <property type="match status" value="1"/>
</dbReference>
<dbReference type="Gene3D" id="3.40.50.1110">
    <property type="entry name" value="SGNH hydrolase"/>
    <property type="match status" value="1"/>
</dbReference>
<evidence type="ECO:0000313" key="1">
    <source>
        <dbReference type="EMBL" id="RDB60977.1"/>
    </source>
</evidence>
<protein>
    <submittedName>
        <fullName evidence="1">GDSL family lipase</fullName>
    </submittedName>
</protein>
<dbReference type="AlphaFoldDB" id="A0A369LQN1"/>
<proteinExistence type="predicted"/>
<dbReference type="EMBL" id="PPTO01000001">
    <property type="protein sequence ID" value="RDB60977.1"/>
    <property type="molecule type" value="Genomic_DNA"/>
</dbReference>
<name>A0A369LQN1_9ACTN</name>
<organism evidence="1 2">
    <name type="scientific">Slackia isoflavoniconvertens</name>
    <dbReference type="NCBI Taxonomy" id="572010"/>
    <lineage>
        <taxon>Bacteria</taxon>
        <taxon>Bacillati</taxon>
        <taxon>Actinomycetota</taxon>
        <taxon>Coriobacteriia</taxon>
        <taxon>Eggerthellales</taxon>
        <taxon>Eggerthellaceae</taxon>
        <taxon>Slackia</taxon>
    </lineage>
</organism>
<gene>
    <name evidence="1" type="ORF">C1881_00155</name>
</gene>
<reference evidence="1 2" key="1">
    <citation type="journal article" date="2018" name="Elife">
        <title>Discovery and characterization of a prevalent human gut bacterial enzyme sufficient for the inactivation of a family of plant toxins.</title>
        <authorList>
            <person name="Koppel N."/>
            <person name="Bisanz J.E."/>
            <person name="Pandelia M.E."/>
            <person name="Turnbaugh P.J."/>
            <person name="Balskus E.P."/>
        </authorList>
    </citation>
    <scope>NUCLEOTIDE SEQUENCE [LARGE SCALE GENOMIC DNA]</scope>
    <source>
        <strain evidence="1 2">OB21 GAM31</strain>
    </source>
</reference>
<dbReference type="Proteomes" id="UP000253975">
    <property type="component" value="Unassembled WGS sequence"/>
</dbReference>
<evidence type="ECO:0000313" key="2">
    <source>
        <dbReference type="Proteomes" id="UP000253975"/>
    </source>
</evidence>
<comment type="caution">
    <text evidence="1">The sequence shown here is derived from an EMBL/GenBank/DDBJ whole genome shotgun (WGS) entry which is preliminary data.</text>
</comment>
<dbReference type="Pfam" id="PF16255">
    <property type="entry name" value="Lipase_GDSL_lke"/>
    <property type="match status" value="1"/>
</dbReference>
<dbReference type="PANTHER" id="PTHR30383">
    <property type="entry name" value="THIOESTERASE 1/PROTEASE 1/LYSOPHOSPHOLIPASE L1"/>
    <property type="match status" value="1"/>
</dbReference>
<accession>A0A369LQN1</accession>
<sequence>MAKTFSILGDSISTFDGWNPPGFDVFYSDERLEKTGVTHVEQTWWRLLIDHFGGSLLKNDSFSGSLVEGGFFPAGDSDARADAILGDEGEAPDAIVCFIGINDYGWGGAKMNADGHGSACPAELSAQAPVEKVLAELAAPGQIERFKTAYASMLARLRARCPETEIWCVTLVPGRIAGHAKQQFAYDFRGVPFAEYNDAIRAAAHEAGAHVADAFACGMDYEAIEGTHPTARGMRQLAGMFAWSMEHETEIDAALGRGARELATVPQSMLPAELLSEWEDATLWRSAPLCADKPCSFCEHAMAPNNAWLLMCDN</sequence>